<accession>A0ABW6P890</accession>
<dbReference type="EMBL" id="JBIAMT010000004">
    <property type="protein sequence ID" value="MFF0499342.1"/>
    <property type="molecule type" value="Genomic_DNA"/>
</dbReference>
<reference evidence="2 3" key="1">
    <citation type="submission" date="2024-10" db="EMBL/GenBank/DDBJ databases">
        <title>The Natural Products Discovery Center: Release of the First 8490 Sequenced Strains for Exploring Actinobacteria Biosynthetic Diversity.</title>
        <authorList>
            <person name="Kalkreuter E."/>
            <person name="Kautsar S.A."/>
            <person name="Yang D."/>
            <person name="Bader C.D."/>
            <person name="Teijaro C.N."/>
            <person name="Fluegel L."/>
            <person name="Davis C.M."/>
            <person name="Simpson J.R."/>
            <person name="Lauterbach L."/>
            <person name="Steele A.D."/>
            <person name="Gui C."/>
            <person name="Meng S."/>
            <person name="Li G."/>
            <person name="Viehrig K."/>
            <person name="Ye F."/>
            <person name="Su P."/>
            <person name="Kiefer A.F."/>
            <person name="Nichols A."/>
            <person name="Cepeda A.J."/>
            <person name="Yan W."/>
            <person name="Fan B."/>
            <person name="Jiang Y."/>
            <person name="Adhikari A."/>
            <person name="Zheng C.-J."/>
            <person name="Schuster L."/>
            <person name="Cowan T.M."/>
            <person name="Smanski M.J."/>
            <person name="Chevrette M.G."/>
            <person name="De Carvalho L.P.S."/>
            <person name="Shen B."/>
        </authorList>
    </citation>
    <scope>NUCLEOTIDE SEQUENCE [LARGE SCALE GENOMIC DNA]</scope>
    <source>
        <strain evidence="2 3">NPDC004119</strain>
    </source>
</reference>
<feature type="compositionally biased region" description="Basic residues" evidence="1">
    <location>
        <begin position="9"/>
        <end position="18"/>
    </location>
</feature>
<comment type="caution">
    <text evidence="2">The sequence shown here is derived from an EMBL/GenBank/DDBJ whole genome shotgun (WGS) entry which is preliminary data.</text>
</comment>
<evidence type="ECO:0000256" key="1">
    <source>
        <dbReference type="SAM" id="MobiDB-lite"/>
    </source>
</evidence>
<dbReference type="RefSeq" id="WP_157170126.1">
    <property type="nucleotide sequence ID" value="NZ_JBIAMT010000004.1"/>
</dbReference>
<proteinExistence type="predicted"/>
<name>A0ABW6P890_9NOCA</name>
<sequence length="46" mass="5310">MTISAAGRRNVRTQSRRRRFDEGHRKEGIEIEGLFVEGAYFLKAEA</sequence>
<evidence type="ECO:0000313" key="3">
    <source>
        <dbReference type="Proteomes" id="UP001601442"/>
    </source>
</evidence>
<keyword evidence="3" id="KW-1185">Reference proteome</keyword>
<evidence type="ECO:0000313" key="2">
    <source>
        <dbReference type="EMBL" id="MFF0499342.1"/>
    </source>
</evidence>
<dbReference type="Proteomes" id="UP001601442">
    <property type="component" value="Unassembled WGS sequence"/>
</dbReference>
<gene>
    <name evidence="2" type="ORF">ACFYU5_23280</name>
</gene>
<protein>
    <submittedName>
        <fullName evidence="2">Uncharacterized protein</fullName>
    </submittedName>
</protein>
<organism evidence="2 3">
    <name type="scientific">Nocardia aobensis</name>
    <dbReference type="NCBI Taxonomy" id="257277"/>
    <lineage>
        <taxon>Bacteria</taxon>
        <taxon>Bacillati</taxon>
        <taxon>Actinomycetota</taxon>
        <taxon>Actinomycetes</taxon>
        <taxon>Mycobacteriales</taxon>
        <taxon>Nocardiaceae</taxon>
        <taxon>Nocardia</taxon>
    </lineage>
</organism>
<feature type="region of interest" description="Disordered" evidence="1">
    <location>
        <begin position="1"/>
        <end position="23"/>
    </location>
</feature>